<dbReference type="Proteomes" id="UP001370348">
    <property type="component" value="Chromosome"/>
</dbReference>
<reference evidence="2 3" key="1">
    <citation type="submission" date="2021-12" db="EMBL/GenBank/DDBJ databases">
        <title>Discovery of the Pendulisporaceae a myxobacterial family with distinct sporulation behavior and unique specialized metabolism.</title>
        <authorList>
            <person name="Garcia R."/>
            <person name="Popoff A."/>
            <person name="Bader C.D."/>
            <person name="Loehr J."/>
            <person name="Walesch S."/>
            <person name="Walt C."/>
            <person name="Boldt J."/>
            <person name="Bunk B."/>
            <person name="Haeckl F.J.F.P.J."/>
            <person name="Gunesch A.P."/>
            <person name="Birkelbach J."/>
            <person name="Nuebel U."/>
            <person name="Pietschmann T."/>
            <person name="Bach T."/>
            <person name="Mueller R."/>
        </authorList>
    </citation>
    <scope>NUCLEOTIDE SEQUENCE [LARGE SCALE GENOMIC DNA]</scope>
    <source>
        <strain evidence="2 3">MSr11954</strain>
    </source>
</reference>
<dbReference type="RefSeq" id="WP_394824063.1">
    <property type="nucleotide sequence ID" value="NZ_CP089984.1"/>
</dbReference>
<gene>
    <name evidence="2" type="ORF">LZC94_42290</name>
</gene>
<feature type="transmembrane region" description="Helical" evidence="1">
    <location>
        <begin position="422"/>
        <end position="439"/>
    </location>
</feature>
<keyword evidence="1" id="KW-1133">Transmembrane helix</keyword>
<organism evidence="2 3">
    <name type="scientific">Pendulispora albinea</name>
    <dbReference type="NCBI Taxonomy" id="2741071"/>
    <lineage>
        <taxon>Bacteria</taxon>
        <taxon>Pseudomonadati</taxon>
        <taxon>Myxococcota</taxon>
        <taxon>Myxococcia</taxon>
        <taxon>Myxococcales</taxon>
        <taxon>Sorangiineae</taxon>
        <taxon>Pendulisporaceae</taxon>
        <taxon>Pendulispora</taxon>
    </lineage>
</organism>
<evidence type="ECO:0000313" key="2">
    <source>
        <dbReference type="EMBL" id="WXB14443.1"/>
    </source>
</evidence>
<keyword evidence="3" id="KW-1185">Reference proteome</keyword>
<accession>A0ABZ2LX62</accession>
<keyword evidence="1" id="KW-0812">Transmembrane</keyword>
<dbReference type="EMBL" id="CP089984">
    <property type="protein sequence ID" value="WXB14443.1"/>
    <property type="molecule type" value="Genomic_DNA"/>
</dbReference>
<feature type="transmembrane region" description="Helical" evidence="1">
    <location>
        <begin position="316"/>
        <end position="335"/>
    </location>
</feature>
<feature type="transmembrane region" description="Helical" evidence="1">
    <location>
        <begin position="347"/>
        <end position="365"/>
    </location>
</feature>
<sequence>MVNDVSRGSLASAAKRALRSAWNSRWRDEVAIFCLFVGITIVMTWPYPKFAATHLPAVGIDDGLINARFVKNFQDWVLGRRPGGLFDFDFFFPHPLAGTSSDPSFGLGALTLPLRPFTNNYLFLVNFATLASFPLVAHGTYLLTRELTGSRGGGVFAGLAFAFCFFRLHHLDHGHLLQMQWLPYALTYLHRMQREATWKNAALLCVFVFAACAASNNLGIYCVLVLPFVGLFVIGTAPKETRLLCASRIALAGALAVAMLVPVYSPYLRAANLWLGAKQTWEVLQYSGRLESFYAAPSSSALYSKNAIYAFNEGPMFIGFSVLAFAAIGLVWFGRSARRKPMTWFRYIYFSLAVVFGILCLGPQIRFKDRVLAKGIWDYLTLLPGYGSVRTPGRFYFVTAMGLALLSGCGVALVLARAKSRWLHVALSIAASLVLLFELRATPIGLRPFDSSEDTTAVYRALAAAPQPGAVVELPLSWDQEMRQRMYHHMIHGRPTVDAVSSYSLYYFSMTEDAQFKGDDGLQTISELHAAGLRYVTLRNNSLNLEQRARYMSLISSVGAKPWRTVGAYDIFELPPPPKTVPLQADRVTVDVASGTSRWAPSGTTGGFEIRLHSKMDEFMFERGPRWLDLDVSMDAPGAPAHATFRIGLAPVLMAPHKPQQLIRKFLTWRVPPGNYRTRYRIREGSTVWAEGEVELTFMPPKQ</sequence>
<protein>
    <recommendedName>
        <fullName evidence="4">Mannosyltransferase</fullName>
    </recommendedName>
</protein>
<feature type="transmembrane region" description="Helical" evidence="1">
    <location>
        <begin position="201"/>
        <end position="234"/>
    </location>
</feature>
<proteinExistence type="predicted"/>
<evidence type="ECO:0000256" key="1">
    <source>
        <dbReference type="SAM" id="Phobius"/>
    </source>
</evidence>
<name>A0ABZ2LX62_9BACT</name>
<evidence type="ECO:0000313" key="3">
    <source>
        <dbReference type="Proteomes" id="UP001370348"/>
    </source>
</evidence>
<feature type="transmembrane region" description="Helical" evidence="1">
    <location>
        <begin position="30"/>
        <end position="47"/>
    </location>
</feature>
<feature type="transmembrane region" description="Helical" evidence="1">
    <location>
        <begin position="395"/>
        <end position="415"/>
    </location>
</feature>
<feature type="transmembrane region" description="Helical" evidence="1">
    <location>
        <begin position="155"/>
        <end position="171"/>
    </location>
</feature>
<evidence type="ECO:0008006" key="4">
    <source>
        <dbReference type="Google" id="ProtNLM"/>
    </source>
</evidence>
<keyword evidence="1" id="KW-0472">Membrane</keyword>
<feature type="transmembrane region" description="Helical" evidence="1">
    <location>
        <begin position="246"/>
        <end position="265"/>
    </location>
</feature>
<feature type="transmembrane region" description="Helical" evidence="1">
    <location>
        <begin position="121"/>
        <end position="143"/>
    </location>
</feature>